<comment type="caution">
    <text evidence="1">The sequence shown here is derived from an EMBL/GenBank/DDBJ whole genome shotgun (WGS) entry which is preliminary data.</text>
</comment>
<keyword evidence="2" id="KW-1185">Reference proteome</keyword>
<evidence type="ECO:0000313" key="1">
    <source>
        <dbReference type="EMBL" id="TKC03701.1"/>
    </source>
</evidence>
<dbReference type="EMBL" id="SWBQ01000007">
    <property type="protein sequence ID" value="TKC03701.1"/>
    <property type="molecule type" value="Genomic_DNA"/>
</dbReference>
<evidence type="ECO:0000313" key="2">
    <source>
        <dbReference type="Proteomes" id="UP000307244"/>
    </source>
</evidence>
<dbReference type="Proteomes" id="UP000307244">
    <property type="component" value="Unassembled WGS sequence"/>
</dbReference>
<reference evidence="1 2" key="1">
    <citation type="submission" date="2019-04" db="EMBL/GenBank/DDBJ databases">
        <title>Pedobacter sp. RP-3-15 sp. nov., isolated from Arctic soil.</title>
        <authorList>
            <person name="Dahal R.H."/>
            <person name="Kim D.-U."/>
        </authorList>
    </citation>
    <scope>NUCLEOTIDE SEQUENCE [LARGE SCALE GENOMIC DNA]</scope>
    <source>
        <strain evidence="1 2">RP-3-15</strain>
    </source>
</reference>
<proteinExistence type="predicted"/>
<organism evidence="1 2">
    <name type="scientific">Pedobacter frigoris</name>
    <dbReference type="NCBI Taxonomy" id="2571272"/>
    <lineage>
        <taxon>Bacteria</taxon>
        <taxon>Pseudomonadati</taxon>
        <taxon>Bacteroidota</taxon>
        <taxon>Sphingobacteriia</taxon>
        <taxon>Sphingobacteriales</taxon>
        <taxon>Sphingobacteriaceae</taxon>
        <taxon>Pedobacter</taxon>
    </lineage>
</organism>
<dbReference type="AlphaFoldDB" id="A0A4U1CH03"/>
<dbReference type="RefSeq" id="WP_136837724.1">
    <property type="nucleotide sequence ID" value="NZ_SWBQ01000007.1"/>
</dbReference>
<protein>
    <submittedName>
        <fullName evidence="1">Glycosyltransferase family 1 protein</fullName>
    </submittedName>
</protein>
<sequence length="360" mass="42463">MKTLKVLDWPEKRYYGETHPFYRWANQLRANDVKVQFYYDHQDKALKDADCVLIHSRYFAGWQNLNTRSEQNEQELLAFLLEMRHSSGKLIWFDAADSTGSGDFAIIPFVDVFLKKQILKNKEYYSAENGIKDLRIWLNSNDPKNPKTAFVPCPEEHVKKIKLGWNLGLNDYRYFGYKMSRLSNFLNYNIYPLRFSGSDKQRKYDLTFRGTIHQDNHEMNRISYQRNHIIGLFDHLNFNIAKGCNVSKSRYWKELRNSKLSVSPFGWGEICYRDFETFISGSLLVKPLMSHMVTFPDVYIPDKTYVPVAWNMIGTQELLEQLIVNYKEVRYIAQNGQDTYRHAMNDAQGFIDVLKQNVTD</sequence>
<keyword evidence="1" id="KW-0808">Transferase</keyword>
<name>A0A4U1CH03_9SPHI</name>
<dbReference type="GO" id="GO:0016740">
    <property type="term" value="F:transferase activity"/>
    <property type="evidence" value="ECO:0007669"/>
    <property type="project" value="UniProtKB-KW"/>
</dbReference>
<dbReference type="OrthoDB" id="7052726at2"/>
<accession>A0A4U1CH03</accession>
<gene>
    <name evidence="1" type="ORF">FA047_19250</name>
</gene>